<dbReference type="InterPro" id="IPR050679">
    <property type="entry name" value="Bact_HTH_transcr_reg"/>
</dbReference>
<evidence type="ECO:0000313" key="5">
    <source>
        <dbReference type="EMBL" id="MBF8193439.1"/>
    </source>
</evidence>
<keyword evidence="1" id="KW-0805">Transcription regulation</keyword>
<keyword evidence="3" id="KW-0804">Transcription</keyword>
<evidence type="ECO:0000256" key="1">
    <source>
        <dbReference type="ARBA" id="ARBA00023015"/>
    </source>
</evidence>
<gene>
    <name evidence="5" type="ORF">ITP53_48760</name>
</gene>
<dbReference type="Pfam" id="PF00392">
    <property type="entry name" value="GntR"/>
    <property type="match status" value="1"/>
</dbReference>
<evidence type="ECO:0000256" key="2">
    <source>
        <dbReference type="ARBA" id="ARBA00023125"/>
    </source>
</evidence>
<dbReference type="AlphaFoldDB" id="A0A931AN44"/>
<dbReference type="PANTHER" id="PTHR44846">
    <property type="entry name" value="MANNOSYL-D-GLYCERATE TRANSPORT/METABOLISM SYSTEM REPRESSOR MNGR-RELATED"/>
    <property type="match status" value="1"/>
</dbReference>
<dbReference type="GO" id="GO:0003700">
    <property type="term" value="F:DNA-binding transcription factor activity"/>
    <property type="evidence" value="ECO:0007669"/>
    <property type="project" value="InterPro"/>
</dbReference>
<reference evidence="5" key="1">
    <citation type="submission" date="2020-11" db="EMBL/GenBank/DDBJ databases">
        <title>Whole-genome analyses of Nonomuraea sp. K274.</title>
        <authorList>
            <person name="Veyisoglu A."/>
        </authorList>
    </citation>
    <scope>NUCLEOTIDE SEQUENCE</scope>
    <source>
        <strain evidence="5">K274</strain>
    </source>
</reference>
<dbReference type="Proteomes" id="UP000605361">
    <property type="component" value="Unassembled WGS sequence"/>
</dbReference>
<name>A0A931AN44_9ACTN</name>
<evidence type="ECO:0000259" key="4">
    <source>
        <dbReference type="PROSITE" id="PS50949"/>
    </source>
</evidence>
<feature type="domain" description="HTH gntR-type" evidence="4">
    <location>
        <begin position="66"/>
        <end position="132"/>
    </location>
</feature>
<dbReference type="Gene3D" id="3.40.1410.10">
    <property type="entry name" value="Chorismate lyase-like"/>
    <property type="match status" value="1"/>
</dbReference>
<dbReference type="PROSITE" id="PS50949">
    <property type="entry name" value="HTH_GNTR"/>
    <property type="match status" value="1"/>
</dbReference>
<dbReference type="InterPro" id="IPR000524">
    <property type="entry name" value="Tscrpt_reg_HTH_GntR"/>
</dbReference>
<dbReference type="PRINTS" id="PR00035">
    <property type="entry name" value="HTHGNTR"/>
</dbReference>
<keyword evidence="6" id="KW-1185">Reference proteome</keyword>
<protein>
    <submittedName>
        <fullName evidence="5">GntR family transcriptional regulator</fullName>
    </submittedName>
</protein>
<dbReference type="SMART" id="SM00345">
    <property type="entry name" value="HTH_GNTR"/>
    <property type="match status" value="1"/>
</dbReference>
<accession>A0A931AN44</accession>
<sequence length="305" mass="32895">MLPVHLVTPVLTPRGRRGGGLDASAPLPSACVTRNQARTGTGVGHLVVYTDSAIVACVDKRPEDFAPRYYVIEQALRARVAAARPGDALPSESELSEEFAVSRMTARAAVQRLVADGLVHRRPGRGSFVAVPADSRRAESLVRFSEETRRRGQVPSSLLLSATMRAADAREADRLRLARRGRVVVVERVRLADDVPVALEQAAFPGALKGLLDSDLRHGSLHAELIRLGRIPSRGHAKISAAVADEREAAALAVPVGAPLLVEHRLILDQHDHPLELTDSRYVAARYTLDVAFTVESPPAKDLPS</sequence>
<organism evidence="5 6">
    <name type="scientific">Nonomuraea cypriaca</name>
    <dbReference type="NCBI Taxonomy" id="1187855"/>
    <lineage>
        <taxon>Bacteria</taxon>
        <taxon>Bacillati</taxon>
        <taxon>Actinomycetota</taxon>
        <taxon>Actinomycetes</taxon>
        <taxon>Streptosporangiales</taxon>
        <taxon>Streptosporangiaceae</taxon>
        <taxon>Nonomuraea</taxon>
    </lineage>
</organism>
<proteinExistence type="predicted"/>
<dbReference type="GO" id="GO:0003677">
    <property type="term" value="F:DNA binding"/>
    <property type="evidence" value="ECO:0007669"/>
    <property type="project" value="UniProtKB-KW"/>
</dbReference>
<dbReference type="InterPro" id="IPR036388">
    <property type="entry name" value="WH-like_DNA-bd_sf"/>
</dbReference>
<dbReference type="SUPFAM" id="SSF64288">
    <property type="entry name" value="Chorismate lyase-like"/>
    <property type="match status" value="1"/>
</dbReference>
<dbReference type="InterPro" id="IPR036390">
    <property type="entry name" value="WH_DNA-bd_sf"/>
</dbReference>
<dbReference type="SUPFAM" id="SSF46785">
    <property type="entry name" value="Winged helix' DNA-binding domain"/>
    <property type="match status" value="1"/>
</dbReference>
<keyword evidence="2" id="KW-0238">DNA-binding</keyword>
<dbReference type="CDD" id="cd07377">
    <property type="entry name" value="WHTH_GntR"/>
    <property type="match status" value="1"/>
</dbReference>
<dbReference type="InterPro" id="IPR028978">
    <property type="entry name" value="Chorismate_lyase_/UTRA_dom_sf"/>
</dbReference>
<dbReference type="Pfam" id="PF07702">
    <property type="entry name" value="UTRA"/>
    <property type="match status" value="1"/>
</dbReference>
<dbReference type="SMART" id="SM00866">
    <property type="entry name" value="UTRA"/>
    <property type="match status" value="1"/>
</dbReference>
<evidence type="ECO:0000313" key="6">
    <source>
        <dbReference type="Proteomes" id="UP000605361"/>
    </source>
</evidence>
<evidence type="ECO:0000256" key="3">
    <source>
        <dbReference type="ARBA" id="ARBA00023163"/>
    </source>
</evidence>
<comment type="caution">
    <text evidence="5">The sequence shown here is derived from an EMBL/GenBank/DDBJ whole genome shotgun (WGS) entry which is preliminary data.</text>
</comment>
<dbReference type="EMBL" id="JADOGI010000284">
    <property type="protein sequence ID" value="MBF8193439.1"/>
    <property type="molecule type" value="Genomic_DNA"/>
</dbReference>
<dbReference type="Gene3D" id="1.10.10.10">
    <property type="entry name" value="Winged helix-like DNA-binding domain superfamily/Winged helix DNA-binding domain"/>
    <property type="match status" value="1"/>
</dbReference>
<dbReference type="InterPro" id="IPR011663">
    <property type="entry name" value="UTRA"/>
</dbReference>